<dbReference type="Pfam" id="PF00823">
    <property type="entry name" value="PPE"/>
    <property type="match status" value="1"/>
</dbReference>
<evidence type="ECO:0000256" key="1">
    <source>
        <dbReference type="ARBA" id="ARBA00010652"/>
    </source>
</evidence>
<evidence type="ECO:0000313" key="4">
    <source>
        <dbReference type="Proteomes" id="UP000467379"/>
    </source>
</evidence>
<dbReference type="Proteomes" id="UP000467379">
    <property type="component" value="Chromosome"/>
</dbReference>
<sequence length="128" mass="12904">MTAPIWMAFPPEVHSTLLSSGAGPGPLLASAAAWDSLSTEYASAADELTAVLEAVQAGAWEGSSAESYVAAHAPYLAWLMQASADSAATAAQQVSAATAYATALATMPTLAELAANHATHAVLLATNF</sequence>
<proteinExistence type="inferred from homology"/>
<accession>A0ABN6AZX7</accession>
<dbReference type="PANTHER" id="PTHR46766:SF1">
    <property type="entry name" value="GLUTAMINE-RICH PROTEIN 2"/>
    <property type="match status" value="1"/>
</dbReference>
<feature type="domain" description="PPE" evidence="2">
    <location>
        <begin position="6"/>
        <end position="128"/>
    </location>
</feature>
<dbReference type="Gene3D" id="1.20.1260.20">
    <property type="entry name" value="PPE superfamily"/>
    <property type="match status" value="1"/>
</dbReference>
<dbReference type="InterPro" id="IPR000030">
    <property type="entry name" value="PPE_dom"/>
</dbReference>
<dbReference type="SUPFAM" id="SSF140459">
    <property type="entry name" value="PE/PPE dimer-like"/>
    <property type="match status" value="1"/>
</dbReference>
<protein>
    <recommendedName>
        <fullName evidence="2">PPE domain-containing protein</fullName>
    </recommendedName>
</protein>
<comment type="similarity">
    <text evidence="1">Belongs to the mycobacterial PPE family.</text>
</comment>
<gene>
    <name evidence="3" type="ORF">MBRA_11950</name>
</gene>
<dbReference type="EMBL" id="AP022606">
    <property type="protein sequence ID" value="BBZ11000.1"/>
    <property type="molecule type" value="Genomic_DNA"/>
</dbReference>
<evidence type="ECO:0000259" key="2">
    <source>
        <dbReference type="Pfam" id="PF00823"/>
    </source>
</evidence>
<name>A0ABN6AZX7_9MYCO</name>
<evidence type="ECO:0000313" key="3">
    <source>
        <dbReference type="EMBL" id="BBZ11000.1"/>
    </source>
</evidence>
<organism evidence="3 4">
    <name type="scientific">Mycobacterium branderi</name>
    <dbReference type="NCBI Taxonomy" id="43348"/>
    <lineage>
        <taxon>Bacteria</taxon>
        <taxon>Bacillati</taxon>
        <taxon>Actinomycetota</taxon>
        <taxon>Actinomycetes</taxon>
        <taxon>Mycobacteriales</taxon>
        <taxon>Mycobacteriaceae</taxon>
        <taxon>Mycobacterium</taxon>
    </lineage>
</organism>
<dbReference type="PANTHER" id="PTHR46766">
    <property type="entry name" value="GLUTAMINE-RICH PROTEIN 2"/>
    <property type="match status" value="1"/>
</dbReference>
<dbReference type="InterPro" id="IPR038332">
    <property type="entry name" value="PPE_sf"/>
</dbReference>
<keyword evidence="4" id="KW-1185">Reference proteome</keyword>
<reference evidence="3 4" key="1">
    <citation type="journal article" date="2019" name="Emerg. Microbes Infect.">
        <title>Comprehensive subspecies identification of 175 nontuberculous mycobacteria species based on 7547 genomic profiles.</title>
        <authorList>
            <person name="Matsumoto Y."/>
            <person name="Kinjo T."/>
            <person name="Motooka D."/>
            <person name="Nabeya D."/>
            <person name="Jung N."/>
            <person name="Uechi K."/>
            <person name="Horii T."/>
            <person name="Iida T."/>
            <person name="Fujita J."/>
            <person name="Nakamura S."/>
        </authorList>
    </citation>
    <scope>NUCLEOTIDE SEQUENCE [LARGE SCALE GENOMIC DNA]</scope>
    <source>
        <strain evidence="3 4">JCM 12687</strain>
    </source>
</reference>